<dbReference type="Proteomes" id="UP000256964">
    <property type="component" value="Unassembled WGS sequence"/>
</dbReference>
<name>A0A371CR36_9APHY</name>
<keyword evidence="2" id="KW-0812">Transmembrane</keyword>
<keyword evidence="2" id="KW-0472">Membrane</keyword>
<keyword evidence="2" id="KW-1133">Transmembrane helix</keyword>
<keyword evidence="5" id="KW-1185">Reference proteome</keyword>
<protein>
    <recommendedName>
        <fullName evidence="3">DUF6534 domain-containing protein</fullName>
    </recommendedName>
</protein>
<feature type="transmembrane region" description="Helical" evidence="2">
    <location>
        <begin position="115"/>
        <end position="138"/>
    </location>
</feature>
<reference evidence="4 5" key="1">
    <citation type="journal article" date="2018" name="Biotechnol. Biofuels">
        <title>Integrative visual omics of the white-rot fungus Polyporus brumalis exposes the biotechnological potential of its oxidative enzymes for delignifying raw plant biomass.</title>
        <authorList>
            <person name="Miyauchi S."/>
            <person name="Rancon A."/>
            <person name="Drula E."/>
            <person name="Hage H."/>
            <person name="Chaduli D."/>
            <person name="Favel A."/>
            <person name="Grisel S."/>
            <person name="Henrissat B."/>
            <person name="Herpoel-Gimbert I."/>
            <person name="Ruiz-Duenas F.J."/>
            <person name="Chevret D."/>
            <person name="Hainaut M."/>
            <person name="Lin J."/>
            <person name="Wang M."/>
            <person name="Pangilinan J."/>
            <person name="Lipzen A."/>
            <person name="Lesage-Meessen L."/>
            <person name="Navarro D."/>
            <person name="Riley R."/>
            <person name="Grigoriev I.V."/>
            <person name="Zhou S."/>
            <person name="Raouche S."/>
            <person name="Rosso M.N."/>
        </authorList>
    </citation>
    <scope>NUCLEOTIDE SEQUENCE [LARGE SCALE GENOMIC DNA]</scope>
    <source>
        <strain evidence="4 5">BRFM 1820</strain>
    </source>
</reference>
<proteinExistence type="predicted"/>
<evidence type="ECO:0000256" key="1">
    <source>
        <dbReference type="SAM" id="MobiDB-lite"/>
    </source>
</evidence>
<evidence type="ECO:0000259" key="3">
    <source>
        <dbReference type="Pfam" id="PF20152"/>
    </source>
</evidence>
<evidence type="ECO:0000313" key="4">
    <source>
        <dbReference type="EMBL" id="RDX42752.1"/>
    </source>
</evidence>
<dbReference type="PANTHER" id="PTHR40465:SF1">
    <property type="entry name" value="DUF6534 DOMAIN-CONTAINING PROTEIN"/>
    <property type="match status" value="1"/>
</dbReference>
<accession>A0A371CR36</accession>
<feature type="region of interest" description="Disordered" evidence="1">
    <location>
        <begin position="296"/>
        <end position="318"/>
    </location>
</feature>
<sequence length="318" mass="34978">MDATAVRRDDSMSLEGRLYGLALHQLYRYFRFCPTDTPFIRTIVSIAMVLETLHSAFAIHSCYYYLVSNYLDPLALLRGVWSLDCFPLIGAGVMISTQTFFIYRVSMIAFEFKVVAAFAAAFTLAKFGLIVDLTVKVFQTNSVDAFIYDIGLISATFSTAVVADALLTGVLIAVLHRGRATQRGDHSIWDAAVIYVINTGLLIAIFDLVTLILAVAARNTVWWSALNQVTVKLYVNTLLCVLNSRNVPKVSVINTKAYGMSAIARANRAAAAQRFNSPQLPEPPRVLSIRVTTEREGDLPCPTPLFKKGTSESSSSIV</sequence>
<organism evidence="4 5">
    <name type="scientific">Lentinus brumalis</name>
    <dbReference type="NCBI Taxonomy" id="2498619"/>
    <lineage>
        <taxon>Eukaryota</taxon>
        <taxon>Fungi</taxon>
        <taxon>Dikarya</taxon>
        <taxon>Basidiomycota</taxon>
        <taxon>Agaricomycotina</taxon>
        <taxon>Agaricomycetes</taxon>
        <taxon>Polyporales</taxon>
        <taxon>Polyporaceae</taxon>
        <taxon>Lentinus</taxon>
    </lineage>
</organism>
<dbReference type="PANTHER" id="PTHR40465">
    <property type="entry name" value="CHROMOSOME 1, WHOLE GENOME SHOTGUN SEQUENCE"/>
    <property type="match status" value="1"/>
</dbReference>
<feature type="domain" description="DUF6534" evidence="3">
    <location>
        <begin position="160"/>
        <end position="246"/>
    </location>
</feature>
<dbReference type="AlphaFoldDB" id="A0A371CR36"/>
<feature type="transmembrane region" description="Helical" evidence="2">
    <location>
        <begin position="150"/>
        <end position="175"/>
    </location>
</feature>
<dbReference type="STRING" id="139420.A0A371CR36"/>
<feature type="transmembrane region" description="Helical" evidence="2">
    <location>
        <begin position="39"/>
        <end position="66"/>
    </location>
</feature>
<evidence type="ECO:0000313" key="5">
    <source>
        <dbReference type="Proteomes" id="UP000256964"/>
    </source>
</evidence>
<feature type="transmembrane region" description="Helical" evidence="2">
    <location>
        <begin position="187"/>
        <end position="215"/>
    </location>
</feature>
<dbReference type="Pfam" id="PF20152">
    <property type="entry name" value="DUF6534"/>
    <property type="match status" value="1"/>
</dbReference>
<dbReference type="EMBL" id="KZ857477">
    <property type="protein sequence ID" value="RDX42752.1"/>
    <property type="molecule type" value="Genomic_DNA"/>
</dbReference>
<dbReference type="OrthoDB" id="2746700at2759"/>
<gene>
    <name evidence="4" type="ORF">OH76DRAFT_1410828</name>
</gene>
<dbReference type="InterPro" id="IPR045339">
    <property type="entry name" value="DUF6534"/>
</dbReference>
<evidence type="ECO:0000256" key="2">
    <source>
        <dbReference type="SAM" id="Phobius"/>
    </source>
</evidence>